<dbReference type="RefSeq" id="XP_019040478.1">
    <property type="nucleotide sequence ID" value="XM_019181619.1"/>
</dbReference>
<organism evidence="7 8">
    <name type="scientific">Wickerhamomyces anomalus (strain ATCC 58044 / CBS 1984 / NCYC 433 / NRRL Y-366-8)</name>
    <name type="common">Yeast</name>
    <name type="synonym">Hansenula anomala</name>
    <dbReference type="NCBI Taxonomy" id="683960"/>
    <lineage>
        <taxon>Eukaryota</taxon>
        <taxon>Fungi</taxon>
        <taxon>Dikarya</taxon>
        <taxon>Ascomycota</taxon>
        <taxon>Saccharomycotina</taxon>
        <taxon>Saccharomycetes</taxon>
        <taxon>Phaffomycetales</taxon>
        <taxon>Wickerhamomycetaceae</taxon>
        <taxon>Wickerhamomyces</taxon>
    </lineage>
</organism>
<evidence type="ECO:0000256" key="5">
    <source>
        <dbReference type="ARBA" id="ARBA00023242"/>
    </source>
</evidence>
<dbReference type="InterPro" id="IPR006939">
    <property type="entry name" value="SNF5"/>
</dbReference>
<dbReference type="PANTHER" id="PTHR10019">
    <property type="entry name" value="SNF5"/>
    <property type="match status" value="1"/>
</dbReference>
<keyword evidence="3" id="KW-0805">Transcription regulation</keyword>
<protein>
    <recommendedName>
        <fullName evidence="9">SNF5-domain-containing protein</fullName>
    </recommendedName>
</protein>
<comment type="subcellular location">
    <subcellularLocation>
        <location evidence="1">Nucleus</location>
    </subcellularLocation>
</comment>
<evidence type="ECO:0000256" key="6">
    <source>
        <dbReference type="SAM" id="MobiDB-lite"/>
    </source>
</evidence>
<dbReference type="GeneID" id="30198865"/>
<dbReference type="GO" id="GO:0006338">
    <property type="term" value="P:chromatin remodeling"/>
    <property type="evidence" value="ECO:0007669"/>
    <property type="project" value="InterPro"/>
</dbReference>
<evidence type="ECO:0000256" key="1">
    <source>
        <dbReference type="ARBA" id="ARBA00004123"/>
    </source>
</evidence>
<dbReference type="AlphaFoldDB" id="A0A1E3P761"/>
<keyword evidence="8" id="KW-1185">Reference proteome</keyword>
<dbReference type="STRING" id="683960.A0A1E3P761"/>
<dbReference type="GO" id="GO:0000228">
    <property type="term" value="C:nuclear chromosome"/>
    <property type="evidence" value="ECO:0007669"/>
    <property type="project" value="InterPro"/>
</dbReference>
<reference evidence="7 8" key="1">
    <citation type="journal article" date="2016" name="Proc. Natl. Acad. Sci. U.S.A.">
        <title>Comparative genomics of biotechnologically important yeasts.</title>
        <authorList>
            <person name="Riley R."/>
            <person name="Haridas S."/>
            <person name="Wolfe K.H."/>
            <person name="Lopes M.R."/>
            <person name="Hittinger C.T."/>
            <person name="Goeker M."/>
            <person name="Salamov A.A."/>
            <person name="Wisecaver J.H."/>
            <person name="Long T.M."/>
            <person name="Calvey C.H."/>
            <person name="Aerts A.L."/>
            <person name="Barry K.W."/>
            <person name="Choi C."/>
            <person name="Clum A."/>
            <person name="Coughlan A.Y."/>
            <person name="Deshpande S."/>
            <person name="Douglass A.P."/>
            <person name="Hanson S.J."/>
            <person name="Klenk H.-P."/>
            <person name="LaButti K.M."/>
            <person name="Lapidus A."/>
            <person name="Lindquist E.A."/>
            <person name="Lipzen A.M."/>
            <person name="Meier-Kolthoff J.P."/>
            <person name="Ohm R.A."/>
            <person name="Otillar R.P."/>
            <person name="Pangilinan J.L."/>
            <person name="Peng Y."/>
            <person name="Rokas A."/>
            <person name="Rosa C.A."/>
            <person name="Scheuner C."/>
            <person name="Sibirny A.A."/>
            <person name="Slot J.C."/>
            <person name="Stielow J.B."/>
            <person name="Sun H."/>
            <person name="Kurtzman C.P."/>
            <person name="Blackwell M."/>
            <person name="Grigoriev I.V."/>
            <person name="Jeffries T.W."/>
        </authorList>
    </citation>
    <scope>NUCLEOTIDE SEQUENCE [LARGE SCALE GENOMIC DNA]</scope>
    <source>
        <strain evidence="8">ATCC 58044 / CBS 1984 / NCYC 433 / NRRL Y-366-8</strain>
    </source>
</reference>
<dbReference type="EMBL" id="KV454209">
    <property type="protein sequence ID" value="ODQ61271.1"/>
    <property type="molecule type" value="Genomic_DNA"/>
</dbReference>
<gene>
    <name evidence="7" type="ORF">WICANDRAFT_29514</name>
</gene>
<evidence type="ECO:0000256" key="4">
    <source>
        <dbReference type="ARBA" id="ARBA00023163"/>
    </source>
</evidence>
<feature type="compositionally biased region" description="Low complexity" evidence="6">
    <location>
        <begin position="408"/>
        <end position="421"/>
    </location>
</feature>
<feature type="region of interest" description="Disordered" evidence="6">
    <location>
        <begin position="370"/>
        <end position="421"/>
    </location>
</feature>
<evidence type="ECO:0000313" key="8">
    <source>
        <dbReference type="Proteomes" id="UP000094112"/>
    </source>
</evidence>
<evidence type="ECO:0000256" key="3">
    <source>
        <dbReference type="ARBA" id="ARBA00023015"/>
    </source>
</evidence>
<feature type="region of interest" description="Disordered" evidence="6">
    <location>
        <begin position="1"/>
        <end position="26"/>
    </location>
</feature>
<evidence type="ECO:0008006" key="9">
    <source>
        <dbReference type="Google" id="ProtNLM"/>
    </source>
</evidence>
<keyword evidence="5" id="KW-0539">Nucleus</keyword>
<evidence type="ECO:0000313" key="7">
    <source>
        <dbReference type="EMBL" id="ODQ61271.1"/>
    </source>
</evidence>
<accession>A0A1E3P761</accession>
<dbReference type="Proteomes" id="UP000094112">
    <property type="component" value="Unassembled WGS sequence"/>
</dbReference>
<dbReference type="Pfam" id="PF04855">
    <property type="entry name" value="SNF5"/>
    <property type="match status" value="1"/>
</dbReference>
<sequence length="494" mass="56693">MQQRKPSIIENKQPGSTPTQPPQQQPSNQFLLAAQTITKVQENTHYWSEKLKQESKLLTKDVLLYEQLINRDITNREILSKEKEQGSNKQLLARLVGDLKFYNDLKVSRMKTIGLSNAGHYTNTIWGEGYQGYGNGFSDGQTRVILPKDRKKPSRLRDFQISKKLNEIQAYQSDDFIPIRLEFEIEKDKFKLRDTLLWNQNEKTITLENLVALIMEDYKLNNPLLSDTILASIKEQVTEYHQHVFNNKFGYDLRILIKLDIIIGNNQLIDQFEWDISNPLNSPEEFAEAMTSELALPGEFTTAIAHSIREQAQLYTRALYLIGYDFQGGYIDEDEIRTNLRTIVTHQDYLRARTQVTQFTPQILEVSNPELERLDKDRERDSRRKRRQGRTGRRGGPVLPDLKDVPRTFRTPVPTTTLPGGVDFTDSVNSYHVITETINKPVESKATPRAPVNQGSVHSTPVIVHETMGIPGRKRKVVVSHVPGVSCIVNIKLK</sequence>
<comment type="similarity">
    <text evidence="2">Belongs to the SNF5 family.</text>
</comment>
<feature type="compositionally biased region" description="Basic residues" evidence="6">
    <location>
        <begin position="383"/>
        <end position="393"/>
    </location>
</feature>
<proteinExistence type="inferred from homology"/>
<name>A0A1E3P761_WICAA</name>
<feature type="compositionally biased region" description="Basic and acidic residues" evidence="6">
    <location>
        <begin position="370"/>
        <end position="382"/>
    </location>
</feature>
<dbReference type="OrthoDB" id="515064at2759"/>
<keyword evidence="4" id="KW-0804">Transcription</keyword>
<evidence type="ECO:0000256" key="2">
    <source>
        <dbReference type="ARBA" id="ARBA00010239"/>
    </source>
</evidence>